<dbReference type="CDD" id="cd18804">
    <property type="entry name" value="SF2_C_priA"/>
    <property type="match status" value="1"/>
</dbReference>
<dbReference type="SUPFAM" id="SSF52540">
    <property type="entry name" value="P-loop containing nucleoside triphosphate hydrolases"/>
    <property type="match status" value="2"/>
</dbReference>
<keyword evidence="3 12" id="KW-0479">Metal-binding</keyword>
<keyword evidence="4 12" id="KW-0547">Nucleotide-binding</keyword>
<dbReference type="GO" id="GO:0006310">
    <property type="term" value="P:DNA recombination"/>
    <property type="evidence" value="ECO:0007669"/>
    <property type="project" value="InterPro"/>
</dbReference>
<keyword evidence="5 12" id="KW-0378">Hydrolase</keyword>
<keyword evidence="10 12" id="KW-0413">Isomerase</keyword>
<protein>
    <recommendedName>
        <fullName evidence="12">Replication restart protein PriA</fullName>
    </recommendedName>
    <alternativeName>
        <fullName evidence="12">ATP-dependent DNA helicase PriA</fullName>
        <ecNumber evidence="12">5.6.2.4</ecNumber>
    </alternativeName>
    <alternativeName>
        <fullName evidence="12">DNA 3'-5' helicase PriA</fullName>
    </alternativeName>
</protein>
<dbReference type="Gene3D" id="3.40.1440.60">
    <property type="entry name" value="PriA, 3(prime) DNA-binding domain"/>
    <property type="match status" value="1"/>
</dbReference>
<dbReference type="Pfam" id="PF00270">
    <property type="entry name" value="DEAD"/>
    <property type="match status" value="1"/>
</dbReference>
<dbReference type="SMART" id="SM00490">
    <property type="entry name" value="HELICc"/>
    <property type="match status" value="1"/>
</dbReference>
<feature type="binding site" evidence="12">
    <location>
        <position position="548"/>
    </location>
    <ligand>
        <name>Zn(2+)</name>
        <dbReference type="ChEBI" id="CHEBI:29105"/>
        <label>1</label>
    </ligand>
</feature>
<organism evidence="15 16">
    <name type="scientific">Salsuginibacillus halophilus</name>
    <dbReference type="NCBI Taxonomy" id="517424"/>
    <lineage>
        <taxon>Bacteria</taxon>
        <taxon>Bacillati</taxon>
        <taxon>Bacillota</taxon>
        <taxon>Bacilli</taxon>
        <taxon>Bacillales</taxon>
        <taxon>Bacillaceae</taxon>
        <taxon>Salsuginibacillus</taxon>
    </lineage>
</organism>
<reference evidence="15 16" key="1">
    <citation type="submission" date="2018-03" db="EMBL/GenBank/DDBJ databases">
        <title>Genomic Encyclopedia of Type Strains, Phase III (KMG-III): the genomes of soil and plant-associated and newly described type strains.</title>
        <authorList>
            <person name="Whitman W."/>
        </authorList>
    </citation>
    <scope>NUCLEOTIDE SEQUENCE [LARGE SCALE GENOMIC DNA]</scope>
    <source>
        <strain evidence="15 16">CGMCC 1.07653</strain>
    </source>
</reference>
<name>A0A2P8HY42_9BACI</name>
<dbReference type="InterPro" id="IPR005259">
    <property type="entry name" value="PriA"/>
</dbReference>
<dbReference type="InterPro" id="IPR014001">
    <property type="entry name" value="Helicase_ATP-bd"/>
</dbReference>
<evidence type="ECO:0000256" key="9">
    <source>
        <dbReference type="ARBA" id="ARBA00023125"/>
    </source>
</evidence>
<dbReference type="GO" id="GO:0005524">
    <property type="term" value="F:ATP binding"/>
    <property type="evidence" value="ECO:0007669"/>
    <property type="project" value="UniProtKB-UniRule"/>
</dbReference>
<dbReference type="HAMAP" id="MF_00983">
    <property type="entry name" value="PriA"/>
    <property type="match status" value="1"/>
</dbReference>
<dbReference type="AlphaFoldDB" id="A0A2P8HY42"/>
<keyword evidence="6 12" id="KW-0347">Helicase</keyword>
<dbReference type="PROSITE" id="PS51192">
    <property type="entry name" value="HELICASE_ATP_BIND_1"/>
    <property type="match status" value="1"/>
</dbReference>
<evidence type="ECO:0000256" key="1">
    <source>
        <dbReference type="ARBA" id="ARBA00022515"/>
    </source>
</evidence>
<feature type="domain" description="Helicase C-terminal" evidence="14">
    <location>
        <begin position="540"/>
        <end position="708"/>
    </location>
</feature>
<evidence type="ECO:0000256" key="10">
    <source>
        <dbReference type="ARBA" id="ARBA00023235"/>
    </source>
</evidence>
<dbReference type="GO" id="GO:0043138">
    <property type="term" value="F:3'-5' DNA helicase activity"/>
    <property type="evidence" value="ECO:0007669"/>
    <property type="project" value="UniProtKB-EC"/>
</dbReference>
<dbReference type="PANTHER" id="PTHR30580">
    <property type="entry name" value="PRIMOSOMAL PROTEIN N"/>
    <property type="match status" value="1"/>
</dbReference>
<dbReference type="GO" id="GO:0006269">
    <property type="term" value="P:DNA replication, synthesis of primer"/>
    <property type="evidence" value="ECO:0007669"/>
    <property type="project" value="UniProtKB-KW"/>
</dbReference>
<comment type="caution">
    <text evidence="15">The sequence shown here is derived from an EMBL/GenBank/DDBJ whole genome shotgun (WGS) entry which is preliminary data.</text>
</comment>
<dbReference type="GO" id="GO:0008270">
    <property type="term" value="F:zinc ion binding"/>
    <property type="evidence" value="ECO:0007669"/>
    <property type="project" value="UniProtKB-UniRule"/>
</dbReference>
<evidence type="ECO:0000256" key="4">
    <source>
        <dbReference type="ARBA" id="ARBA00022741"/>
    </source>
</evidence>
<dbReference type="EC" id="5.6.2.4" evidence="12"/>
<dbReference type="OrthoDB" id="9759544at2"/>
<keyword evidence="9 12" id="KW-0238">DNA-binding</keyword>
<evidence type="ECO:0000256" key="5">
    <source>
        <dbReference type="ARBA" id="ARBA00022801"/>
    </source>
</evidence>
<dbReference type="Pfam" id="PF17764">
    <property type="entry name" value="PriA_3primeBD"/>
    <property type="match status" value="1"/>
</dbReference>
<evidence type="ECO:0000256" key="12">
    <source>
        <dbReference type="HAMAP-Rule" id="MF_00983"/>
    </source>
</evidence>
<proteinExistence type="inferred from homology"/>
<dbReference type="PROSITE" id="PS51194">
    <property type="entry name" value="HELICASE_CTER"/>
    <property type="match status" value="1"/>
</dbReference>
<comment type="similarity">
    <text evidence="12">Belongs to the helicase family. PriA subfamily.</text>
</comment>
<feature type="binding site" evidence="12">
    <location>
        <position position="545"/>
    </location>
    <ligand>
        <name>Zn(2+)</name>
        <dbReference type="ChEBI" id="CHEBI:29105"/>
        <label>1</label>
    </ligand>
</feature>
<comment type="subunit">
    <text evidence="12">Component of the replication restart primosome.</text>
</comment>
<keyword evidence="7 12" id="KW-0862">Zinc</keyword>
<dbReference type="EMBL" id="PYAV01000001">
    <property type="protein sequence ID" value="PSL51139.1"/>
    <property type="molecule type" value="Genomic_DNA"/>
</dbReference>
<dbReference type="Pfam" id="PF18319">
    <property type="entry name" value="Zn_ribbon_PriA"/>
    <property type="match status" value="1"/>
</dbReference>
<evidence type="ECO:0000256" key="8">
    <source>
        <dbReference type="ARBA" id="ARBA00022840"/>
    </source>
</evidence>
<evidence type="ECO:0000313" key="15">
    <source>
        <dbReference type="EMBL" id="PSL51139.1"/>
    </source>
</evidence>
<dbReference type="PANTHER" id="PTHR30580:SF0">
    <property type="entry name" value="PRIMOSOMAL PROTEIN N"/>
    <property type="match status" value="1"/>
</dbReference>
<feature type="binding site" evidence="12">
    <location>
        <position position="514"/>
    </location>
    <ligand>
        <name>Zn(2+)</name>
        <dbReference type="ChEBI" id="CHEBI:29105"/>
        <label>2</label>
    </ligand>
</feature>
<gene>
    <name evidence="12" type="primary">priA</name>
    <name evidence="15" type="ORF">B0H94_10149</name>
</gene>
<comment type="catalytic activity">
    <reaction evidence="12">
        <text>Couples ATP hydrolysis with the unwinding of duplex DNA by translocating in the 3'-5' direction.</text>
        <dbReference type="EC" id="5.6.2.4"/>
    </reaction>
</comment>
<dbReference type="InterPro" id="IPR001650">
    <property type="entry name" value="Helicase_C-like"/>
</dbReference>
<dbReference type="GO" id="GO:1990077">
    <property type="term" value="C:primosome complex"/>
    <property type="evidence" value="ECO:0007669"/>
    <property type="project" value="UniProtKB-UniRule"/>
</dbReference>
<dbReference type="InterPro" id="IPR041236">
    <property type="entry name" value="PriA_C"/>
</dbReference>
<feature type="domain" description="Helicase ATP-binding" evidence="13">
    <location>
        <begin position="277"/>
        <end position="443"/>
    </location>
</feature>
<evidence type="ECO:0000313" key="16">
    <source>
        <dbReference type="Proteomes" id="UP000242310"/>
    </source>
</evidence>
<dbReference type="Gene3D" id="3.40.50.300">
    <property type="entry name" value="P-loop containing nucleotide triphosphate hydrolases"/>
    <property type="match status" value="2"/>
</dbReference>
<keyword evidence="8 12" id="KW-0067">ATP-binding</keyword>
<feature type="binding site" evidence="12">
    <location>
        <position position="535"/>
    </location>
    <ligand>
        <name>Zn(2+)</name>
        <dbReference type="ChEBI" id="CHEBI:29105"/>
        <label>2</label>
    </ligand>
</feature>
<keyword evidence="2 12" id="KW-0235">DNA replication</keyword>
<comment type="function">
    <text evidence="12">Initiates the restart of stalled replication forks, which reloads the replicative helicase on sites other than the origin of replication. Recognizes and binds to abandoned replication forks and remodels them to uncover a helicase loading site. Promotes assembly of the primosome at these replication forks.</text>
</comment>
<dbReference type="InterPro" id="IPR041222">
    <property type="entry name" value="PriA_3primeBD"/>
</dbReference>
<dbReference type="FunFam" id="3.40.1440.60:FF:000001">
    <property type="entry name" value="Primosomal protein N"/>
    <property type="match status" value="1"/>
</dbReference>
<dbReference type="InterPro" id="IPR040498">
    <property type="entry name" value="PriA_CRR"/>
</dbReference>
<dbReference type="SMART" id="SM00487">
    <property type="entry name" value="DEXDc"/>
    <property type="match status" value="1"/>
</dbReference>
<dbReference type="GO" id="GO:0003677">
    <property type="term" value="F:DNA binding"/>
    <property type="evidence" value="ECO:0007669"/>
    <property type="project" value="UniProtKB-UniRule"/>
</dbReference>
<feature type="binding site" evidence="12">
    <location>
        <position position="517"/>
    </location>
    <ligand>
        <name>Zn(2+)</name>
        <dbReference type="ChEBI" id="CHEBI:29105"/>
        <label>2</label>
    </ligand>
</feature>
<dbReference type="Proteomes" id="UP000242310">
    <property type="component" value="Unassembled WGS sequence"/>
</dbReference>
<feature type="binding site" evidence="12">
    <location>
        <position position="505"/>
    </location>
    <ligand>
        <name>Zn(2+)</name>
        <dbReference type="ChEBI" id="CHEBI:29105"/>
        <label>1</label>
    </ligand>
</feature>
<comment type="cofactor">
    <cofactor evidence="12">
        <name>Zn(2+)</name>
        <dbReference type="ChEBI" id="CHEBI:29105"/>
    </cofactor>
    <text evidence="12">Binds 2 zinc ions per subunit.</text>
</comment>
<dbReference type="GO" id="GO:0006302">
    <property type="term" value="P:double-strand break repair"/>
    <property type="evidence" value="ECO:0007669"/>
    <property type="project" value="InterPro"/>
</dbReference>
<feature type="binding site" evidence="12">
    <location>
        <position position="508"/>
    </location>
    <ligand>
        <name>Zn(2+)</name>
        <dbReference type="ChEBI" id="CHEBI:29105"/>
        <label>1</label>
    </ligand>
</feature>
<dbReference type="Pfam" id="PF18074">
    <property type="entry name" value="PriA_C"/>
    <property type="match status" value="1"/>
</dbReference>
<accession>A0A2P8HY42</accession>
<keyword evidence="1 12" id="KW-0639">Primosome</keyword>
<keyword evidence="16" id="KW-1185">Reference proteome</keyword>
<dbReference type="InterPro" id="IPR027417">
    <property type="entry name" value="P-loop_NTPase"/>
</dbReference>
<evidence type="ECO:0000256" key="2">
    <source>
        <dbReference type="ARBA" id="ARBA00022705"/>
    </source>
</evidence>
<dbReference type="GO" id="GO:0006270">
    <property type="term" value="P:DNA replication initiation"/>
    <property type="evidence" value="ECO:0007669"/>
    <property type="project" value="TreeGrafter"/>
</dbReference>
<dbReference type="InterPro" id="IPR011545">
    <property type="entry name" value="DEAD/DEAH_box_helicase_dom"/>
</dbReference>
<dbReference type="GO" id="GO:0016887">
    <property type="term" value="F:ATP hydrolysis activity"/>
    <property type="evidence" value="ECO:0007669"/>
    <property type="project" value="RHEA"/>
</dbReference>
<evidence type="ECO:0000256" key="11">
    <source>
        <dbReference type="ARBA" id="ARBA00048988"/>
    </source>
</evidence>
<evidence type="ECO:0000259" key="14">
    <source>
        <dbReference type="PROSITE" id="PS51194"/>
    </source>
</evidence>
<dbReference type="Pfam" id="PF00271">
    <property type="entry name" value="Helicase_C"/>
    <property type="match status" value="1"/>
</dbReference>
<feature type="binding site" evidence="12">
    <location>
        <position position="532"/>
    </location>
    <ligand>
        <name>Zn(2+)</name>
        <dbReference type="ChEBI" id="CHEBI:29105"/>
        <label>2</label>
    </ligand>
</feature>
<dbReference type="CDD" id="cd17929">
    <property type="entry name" value="DEXHc_priA"/>
    <property type="match status" value="1"/>
</dbReference>
<dbReference type="FunFam" id="3.40.50.300:FF:000489">
    <property type="entry name" value="Primosome assembly protein PriA"/>
    <property type="match status" value="1"/>
</dbReference>
<dbReference type="NCBIfam" id="NF004066">
    <property type="entry name" value="PRK05580.1-3"/>
    <property type="match status" value="1"/>
</dbReference>
<dbReference type="InterPro" id="IPR042115">
    <property type="entry name" value="PriA_3primeBD_sf"/>
</dbReference>
<dbReference type="NCBIfam" id="TIGR00595">
    <property type="entry name" value="priA"/>
    <property type="match status" value="1"/>
</dbReference>
<evidence type="ECO:0000259" key="13">
    <source>
        <dbReference type="PROSITE" id="PS51192"/>
    </source>
</evidence>
<evidence type="ECO:0000256" key="3">
    <source>
        <dbReference type="ARBA" id="ARBA00022723"/>
    </source>
</evidence>
<comment type="catalytic activity">
    <reaction evidence="11 12">
        <text>ATP + H2O = ADP + phosphate + H(+)</text>
        <dbReference type="Rhea" id="RHEA:13065"/>
        <dbReference type="ChEBI" id="CHEBI:15377"/>
        <dbReference type="ChEBI" id="CHEBI:15378"/>
        <dbReference type="ChEBI" id="CHEBI:30616"/>
        <dbReference type="ChEBI" id="CHEBI:43474"/>
        <dbReference type="ChEBI" id="CHEBI:456216"/>
        <dbReference type="EC" id="5.6.2.4"/>
    </reaction>
</comment>
<evidence type="ECO:0000256" key="7">
    <source>
        <dbReference type="ARBA" id="ARBA00022833"/>
    </source>
</evidence>
<dbReference type="RefSeq" id="WP_106587225.1">
    <property type="nucleotide sequence ID" value="NZ_PYAV01000001.1"/>
</dbReference>
<evidence type="ECO:0000256" key="6">
    <source>
        <dbReference type="ARBA" id="ARBA00022806"/>
    </source>
</evidence>
<sequence length="800" mass="89944">MYARVYIDVLSGSVDRPFDYRIPPELTGVVQPGVRVQVPFGPRQITGIVISCTEESDVTKVKPIHQVLDEQPVLTPELLMLGQTLARETLCLQMTAYQAMLPAALRGKVVKTLERNVPLAELPPELAALFQSRRRVSWIDAQKSGTAMGVVREAVDQGLLTIEEVVKDQSAGRTLQGVQLRGSYSAEERLELVGNRAVKQKELLDVLETSERPMLVKTLAEDYGISNAAVNGLIDKGLAEKVDVEKRRDPYGARDFETSTPLALTKEQTHVLTSIKKVQAAGHDTLLLQGVTGSGKTEVYLQAIEDVLNQGSEAIVLVPEISLTPQMVERFKSRFGEAVAVLHSALSAGEKYDEWRRIHRGEVSVVVGARSAVFAPFTKLGLIIIDEEHEGSYKQEDQPRYHARDIAIQRGEYHNCPVLLGSATPSIESYARARKGVYTLLQLTERVNQKAMPEVKMVDMREELKEGNRSPLSTVMLEELEKRLERGEQSVLFLNRRGFSTFIMCRSCGFTSQCPHCEISLTYHKRHHQLKCHYCGFEETAPAACPECGSEHIRFFGTGTQKVEQELNRLLPEARIIRMDVDTTSRKGAHEALLQQFGEQKADILLGTQMIAKGLDFPNITLAGVLAADALLKIPDFRAAERTFQLLTQVSGRAGRDERAGEVVIQSYDTEHYSLLHAQNYDFERFVQTEMQERKRAQYPPYTYMVLITVSHQDLTRVIKTANEVAHKIEQHKQPSTALLGPVPSPIARIKDRYRYQCMIKYKDEPDMALLLQQAVAPYMKEMSKDDLYIAVDRHPQMFM</sequence>